<keyword evidence="3 10" id="KW-0863">Zinc-finger</keyword>
<proteinExistence type="predicted"/>
<keyword evidence="4" id="KW-0862">Zinc</keyword>
<comment type="subcellular location">
    <subcellularLocation>
        <location evidence="1">Nucleus</location>
    </subcellularLocation>
</comment>
<dbReference type="Ensembl" id="ENSOMYT00000117149.1">
    <property type="protein sequence ID" value="ENSOMYP00000108878.1"/>
    <property type="gene ID" value="ENSOMYG00000011222.2"/>
</dbReference>
<dbReference type="PROSITE" id="PS51058">
    <property type="entry name" value="ZF_CXXC"/>
    <property type="match status" value="1"/>
</dbReference>
<keyword evidence="6" id="KW-0238">DNA-binding</keyword>
<keyword evidence="11" id="KW-0175">Coiled coil</keyword>
<dbReference type="SUPFAM" id="SSF57903">
    <property type="entry name" value="FYVE/PHD zinc finger"/>
    <property type="match status" value="1"/>
</dbReference>
<dbReference type="PANTHER" id="PTHR46174:SF1">
    <property type="entry name" value="CXXC-TYPE ZINC FINGER PROTEIN 1"/>
    <property type="match status" value="1"/>
</dbReference>
<evidence type="ECO:0000256" key="8">
    <source>
        <dbReference type="ARBA" id="ARBA00023242"/>
    </source>
</evidence>
<dbReference type="GO" id="GO:0003677">
    <property type="term" value="F:DNA binding"/>
    <property type="evidence" value="ECO:0007669"/>
    <property type="project" value="UniProtKB-KW"/>
</dbReference>
<dbReference type="Gene3D" id="3.30.40.10">
    <property type="entry name" value="Zinc/RING finger domain, C3HC4 (zinc finger)"/>
    <property type="match status" value="1"/>
</dbReference>
<protein>
    <recommendedName>
        <fullName evidence="9">CXXC-type zinc finger protein 1</fullName>
    </recommendedName>
</protein>
<evidence type="ECO:0000259" key="14">
    <source>
        <dbReference type="PROSITE" id="PS51058"/>
    </source>
</evidence>
<dbReference type="InterPro" id="IPR037869">
    <property type="entry name" value="Spp1/CFP1"/>
</dbReference>
<keyword evidence="7" id="KW-0804">Transcription</keyword>
<feature type="domain" description="CXXC-type" evidence="14">
    <location>
        <begin position="97"/>
        <end position="146"/>
    </location>
</feature>
<evidence type="ECO:0000313" key="16">
    <source>
        <dbReference type="Proteomes" id="UP000694395"/>
    </source>
</evidence>
<feature type="region of interest" description="Disordered" evidence="12">
    <location>
        <begin position="227"/>
        <end position="276"/>
    </location>
</feature>
<name>A0A8K9WLQ4_ONCMY</name>
<dbReference type="AlphaFoldDB" id="A0A8K9WLQ4"/>
<dbReference type="InterPro" id="IPR013083">
    <property type="entry name" value="Znf_RING/FYVE/PHD"/>
</dbReference>
<organism evidence="15 16">
    <name type="scientific">Oncorhynchus mykiss</name>
    <name type="common">Rainbow trout</name>
    <name type="synonym">Salmo gairdneri</name>
    <dbReference type="NCBI Taxonomy" id="8022"/>
    <lineage>
        <taxon>Eukaryota</taxon>
        <taxon>Metazoa</taxon>
        <taxon>Chordata</taxon>
        <taxon>Craniata</taxon>
        <taxon>Vertebrata</taxon>
        <taxon>Euteleostomi</taxon>
        <taxon>Actinopterygii</taxon>
        <taxon>Neopterygii</taxon>
        <taxon>Teleostei</taxon>
        <taxon>Protacanthopterygii</taxon>
        <taxon>Salmoniformes</taxon>
        <taxon>Salmonidae</taxon>
        <taxon>Salmoninae</taxon>
        <taxon>Oncorhynchus</taxon>
    </lineage>
</organism>
<evidence type="ECO:0000256" key="5">
    <source>
        <dbReference type="ARBA" id="ARBA00023015"/>
    </source>
</evidence>
<keyword evidence="2" id="KW-0479">Metal-binding</keyword>
<dbReference type="GO" id="GO:0045893">
    <property type="term" value="P:positive regulation of DNA-templated transcription"/>
    <property type="evidence" value="ECO:0007669"/>
    <property type="project" value="TreeGrafter"/>
</dbReference>
<feature type="region of interest" description="Disordered" evidence="12">
    <location>
        <begin position="1"/>
        <end position="22"/>
    </location>
</feature>
<feature type="coiled-coil region" evidence="11">
    <location>
        <begin position="336"/>
        <end position="384"/>
    </location>
</feature>
<evidence type="ECO:0000256" key="1">
    <source>
        <dbReference type="ARBA" id="ARBA00004123"/>
    </source>
</evidence>
<evidence type="ECO:0000256" key="12">
    <source>
        <dbReference type="SAM" id="MobiDB-lite"/>
    </source>
</evidence>
<dbReference type="PROSITE" id="PS01359">
    <property type="entry name" value="ZF_PHD_1"/>
    <property type="match status" value="1"/>
</dbReference>
<keyword evidence="16" id="KW-1185">Reference proteome</keyword>
<keyword evidence="8" id="KW-0539">Nucleus</keyword>
<dbReference type="CDD" id="cd15553">
    <property type="entry name" value="PHD_Cfp1"/>
    <property type="match status" value="1"/>
</dbReference>
<evidence type="ECO:0000256" key="10">
    <source>
        <dbReference type="PROSITE-ProRule" id="PRU00509"/>
    </source>
</evidence>
<dbReference type="GO" id="GO:0048188">
    <property type="term" value="C:Set1C/COMPASS complex"/>
    <property type="evidence" value="ECO:0007669"/>
    <property type="project" value="InterPro"/>
</dbReference>
<dbReference type="Pfam" id="PF12269">
    <property type="entry name" value="CpG_bind_C"/>
    <property type="match status" value="1"/>
</dbReference>
<sequence length="563" mass="64781">MDSHSEVSDLNPAPGPDRPVGPMMEGGNAPVYCVCRRPDINCFMIGCDCCNEWFHGDCIGISEKAAKVIRVWYCEKCRGKSVLCFSDDDNQIMQTVIPVKRSARMCGECEPCRRTEDCAQCDFCKDMKKFGGPNKIRQKCRLRQCDVRARKMLRVKDEEFALSGRGARGSLRRGGPLFDDYSENEMELYQQYKAAGYEDNNMPWHSDDEEAAFDPVQRKRAVKVKHVKRREKRWDKKDKEVRRHKQKLKHRERLKHSERGGGGGGEARGDSGGGGGGMRQCLGPGCVEVARAGSKYCSEDCGMKLATNRIYEILPQRIQQWQQSPCIAEEQGKKLLERIRRDQQSARLRLTDMEKRFHELEGIIAKAKQQVVQQDEEVNEAEGDTDTDLQIFCVSCSHPVNPKVALRHMERCYAKYESQTSFGSMYPTRIEGATRLFCDVYNPQSKTYCKRLQVLCPEHSRDPKVTVDEVCGCPLVRDVFQPTGEYCRVSKRKCNKHYCWEKLRRAEVDLERVRVWYKLDELFEQERNVRTAMTNRAGLLALMLHQTIQHDPVTTDLRTAKDR</sequence>
<evidence type="ECO:0000313" key="15">
    <source>
        <dbReference type="Ensembl" id="ENSOMYP00000108878.1"/>
    </source>
</evidence>
<evidence type="ECO:0000256" key="7">
    <source>
        <dbReference type="ARBA" id="ARBA00023163"/>
    </source>
</evidence>
<evidence type="ECO:0000256" key="2">
    <source>
        <dbReference type="ARBA" id="ARBA00022723"/>
    </source>
</evidence>
<evidence type="ECO:0000256" key="11">
    <source>
        <dbReference type="SAM" id="Coils"/>
    </source>
</evidence>
<reference evidence="15" key="3">
    <citation type="submission" date="2025-09" db="UniProtKB">
        <authorList>
            <consortium name="Ensembl"/>
        </authorList>
    </citation>
    <scope>IDENTIFICATION</scope>
</reference>
<dbReference type="PROSITE" id="PS50016">
    <property type="entry name" value="ZF_PHD_2"/>
    <property type="match status" value="1"/>
</dbReference>
<dbReference type="Pfam" id="PF02008">
    <property type="entry name" value="zf-CXXC"/>
    <property type="match status" value="1"/>
</dbReference>
<feature type="compositionally biased region" description="Basic and acidic residues" evidence="12">
    <location>
        <begin position="232"/>
        <end position="241"/>
    </location>
</feature>
<keyword evidence="5" id="KW-0805">Transcription regulation</keyword>
<dbReference type="InterPro" id="IPR002857">
    <property type="entry name" value="Znf_CXXC"/>
</dbReference>
<dbReference type="InterPro" id="IPR011011">
    <property type="entry name" value="Znf_FYVE_PHD"/>
</dbReference>
<dbReference type="InterPro" id="IPR022056">
    <property type="entry name" value="CpG-bd_C"/>
</dbReference>
<dbReference type="GO" id="GO:0008270">
    <property type="term" value="F:zinc ion binding"/>
    <property type="evidence" value="ECO:0007669"/>
    <property type="project" value="UniProtKB-KW"/>
</dbReference>
<evidence type="ECO:0000259" key="13">
    <source>
        <dbReference type="PROSITE" id="PS50016"/>
    </source>
</evidence>
<dbReference type="InterPro" id="IPR019787">
    <property type="entry name" value="Znf_PHD-finger"/>
</dbReference>
<evidence type="ECO:0000256" key="9">
    <source>
        <dbReference type="ARBA" id="ARBA00023828"/>
    </source>
</evidence>
<feature type="compositionally biased region" description="Basic residues" evidence="12">
    <location>
        <begin position="242"/>
        <end position="256"/>
    </location>
</feature>
<accession>A0A8K9WLQ4</accession>
<dbReference type="GeneTree" id="ENSGT00730000111044"/>
<reference evidence="15" key="2">
    <citation type="submission" date="2025-08" db="UniProtKB">
        <authorList>
            <consortium name="Ensembl"/>
        </authorList>
    </citation>
    <scope>IDENTIFICATION</scope>
</reference>
<evidence type="ECO:0000256" key="6">
    <source>
        <dbReference type="ARBA" id="ARBA00023125"/>
    </source>
</evidence>
<evidence type="ECO:0000256" key="3">
    <source>
        <dbReference type="ARBA" id="ARBA00022771"/>
    </source>
</evidence>
<dbReference type="PANTHER" id="PTHR46174">
    <property type="entry name" value="CXXC-TYPE ZINC FINGER PROTEIN 1"/>
    <property type="match status" value="1"/>
</dbReference>
<reference evidence="15" key="1">
    <citation type="submission" date="2020-07" db="EMBL/GenBank/DDBJ databases">
        <title>A long reads based de novo assembly of the rainbow trout Arlee double haploid line genome.</title>
        <authorList>
            <person name="Gao G."/>
            <person name="Palti Y."/>
        </authorList>
    </citation>
    <scope>NUCLEOTIDE SEQUENCE [LARGE SCALE GENOMIC DNA]</scope>
</reference>
<dbReference type="Pfam" id="PF00628">
    <property type="entry name" value="PHD"/>
    <property type="match status" value="1"/>
</dbReference>
<gene>
    <name evidence="15" type="primary">LOC110491185</name>
</gene>
<feature type="domain" description="PHD-type" evidence="13">
    <location>
        <begin position="30"/>
        <end position="80"/>
    </location>
</feature>
<dbReference type="SMART" id="SM00249">
    <property type="entry name" value="PHD"/>
    <property type="match status" value="1"/>
</dbReference>
<dbReference type="Proteomes" id="UP000694395">
    <property type="component" value="Chromosome 16"/>
</dbReference>
<feature type="compositionally biased region" description="Gly residues" evidence="12">
    <location>
        <begin position="260"/>
        <end position="276"/>
    </location>
</feature>
<dbReference type="InterPro" id="IPR001965">
    <property type="entry name" value="Znf_PHD"/>
</dbReference>
<evidence type="ECO:0000256" key="4">
    <source>
        <dbReference type="ARBA" id="ARBA00022833"/>
    </source>
</evidence>
<dbReference type="InterPro" id="IPR019786">
    <property type="entry name" value="Zinc_finger_PHD-type_CS"/>
</dbReference>